<evidence type="ECO:0000256" key="1">
    <source>
        <dbReference type="SAM" id="MobiDB-lite"/>
    </source>
</evidence>
<evidence type="ECO:0000313" key="3">
    <source>
        <dbReference type="Proteomes" id="UP001190700"/>
    </source>
</evidence>
<accession>A0AAE0EXE1</accession>
<sequence>MLLLPLITLQRRTSADEADASTSLETDNFNDSADPVMYNGRVCIYPAIETLSPDTLQHVLRVFTAAGGPHSASGGVTSASEVT</sequence>
<feature type="compositionally biased region" description="Polar residues" evidence="1">
    <location>
        <begin position="20"/>
        <end position="31"/>
    </location>
</feature>
<evidence type="ECO:0000313" key="2">
    <source>
        <dbReference type="EMBL" id="KAK3243714.1"/>
    </source>
</evidence>
<comment type="caution">
    <text evidence="2">The sequence shown here is derived from an EMBL/GenBank/DDBJ whole genome shotgun (WGS) entry which is preliminary data.</text>
</comment>
<organism evidence="2 3">
    <name type="scientific">Cymbomonas tetramitiformis</name>
    <dbReference type="NCBI Taxonomy" id="36881"/>
    <lineage>
        <taxon>Eukaryota</taxon>
        <taxon>Viridiplantae</taxon>
        <taxon>Chlorophyta</taxon>
        <taxon>Pyramimonadophyceae</taxon>
        <taxon>Pyramimonadales</taxon>
        <taxon>Pyramimonadaceae</taxon>
        <taxon>Cymbomonas</taxon>
    </lineage>
</organism>
<feature type="region of interest" description="Disordered" evidence="1">
    <location>
        <begin position="12"/>
        <end position="31"/>
    </location>
</feature>
<dbReference type="EMBL" id="LGRX02032688">
    <property type="protein sequence ID" value="KAK3243714.1"/>
    <property type="molecule type" value="Genomic_DNA"/>
</dbReference>
<proteinExistence type="predicted"/>
<keyword evidence="3" id="KW-1185">Reference proteome</keyword>
<protein>
    <submittedName>
        <fullName evidence="2">Uncharacterized protein</fullName>
    </submittedName>
</protein>
<dbReference type="Proteomes" id="UP001190700">
    <property type="component" value="Unassembled WGS sequence"/>
</dbReference>
<dbReference type="AlphaFoldDB" id="A0AAE0EXE1"/>
<name>A0AAE0EXE1_9CHLO</name>
<reference evidence="2 3" key="1">
    <citation type="journal article" date="2015" name="Genome Biol. Evol.">
        <title>Comparative Genomics of a Bacterivorous Green Alga Reveals Evolutionary Causalities and Consequences of Phago-Mixotrophic Mode of Nutrition.</title>
        <authorList>
            <person name="Burns J.A."/>
            <person name="Paasch A."/>
            <person name="Narechania A."/>
            <person name="Kim E."/>
        </authorList>
    </citation>
    <scope>NUCLEOTIDE SEQUENCE [LARGE SCALE GENOMIC DNA]</scope>
    <source>
        <strain evidence="2 3">PLY_AMNH</strain>
    </source>
</reference>
<gene>
    <name evidence="2" type="ORF">CYMTET_46646</name>
</gene>